<dbReference type="RefSeq" id="WP_072359393.1">
    <property type="nucleotide sequence ID" value="NZ_CBHWAX010000097.1"/>
</dbReference>
<name>A0A1K1PGZ5_9BACT</name>
<dbReference type="Pfam" id="PF12867">
    <property type="entry name" value="DinB_2"/>
    <property type="match status" value="1"/>
</dbReference>
<reference evidence="3 5" key="2">
    <citation type="submission" date="2023-11" db="EMBL/GenBank/DDBJ databases">
        <title>MicrobeMod: A computational toolkit for identifying prokaryotic methylation and restriction-modification with nanopore sequencing.</title>
        <authorList>
            <person name="Crits-Christoph A."/>
            <person name="Kang S.C."/>
            <person name="Lee H."/>
            <person name="Ostrov N."/>
        </authorList>
    </citation>
    <scope>NUCLEOTIDE SEQUENCE [LARGE SCALE GENOMIC DNA]</scope>
    <source>
        <strain evidence="3 5">ATCC 23090</strain>
    </source>
</reference>
<dbReference type="EMBL" id="CP140154">
    <property type="protein sequence ID" value="WQG88486.1"/>
    <property type="molecule type" value="Genomic_DNA"/>
</dbReference>
<dbReference type="InterPro" id="IPR034660">
    <property type="entry name" value="DinB/YfiT-like"/>
</dbReference>
<dbReference type="Proteomes" id="UP000183788">
    <property type="component" value="Unassembled WGS sequence"/>
</dbReference>
<evidence type="ECO:0000313" key="5">
    <source>
        <dbReference type="Proteomes" id="UP001326715"/>
    </source>
</evidence>
<protein>
    <submittedName>
        <fullName evidence="3">DinB family protein</fullName>
    </submittedName>
    <submittedName>
        <fullName evidence="2">DinB superfamily protein</fullName>
    </submittedName>
</protein>
<dbReference type="EMBL" id="FPIZ01000005">
    <property type="protein sequence ID" value="SFW46715.1"/>
    <property type="molecule type" value="Genomic_DNA"/>
</dbReference>
<dbReference type="InterPro" id="IPR024775">
    <property type="entry name" value="DinB-like"/>
</dbReference>
<accession>A0A1K1PGZ5</accession>
<evidence type="ECO:0000313" key="4">
    <source>
        <dbReference type="Proteomes" id="UP000183788"/>
    </source>
</evidence>
<dbReference type="AlphaFoldDB" id="A0A1K1PGZ5"/>
<dbReference type="STRING" id="1004.SAMN05661012_01957"/>
<feature type="domain" description="DinB-like" evidence="1">
    <location>
        <begin position="27"/>
        <end position="158"/>
    </location>
</feature>
<sequence>MSQQLEVWMRGPIAGIPSLLQPVAHALLQAQEEIHAHLKDFPASKLWDTPFDCASVAFHLQHIRGVLDRLFTYAESKSLTEAQLNDLAAEGKKQAHISLHSLLAALDAQITISLARLRATEEYALAVPRGVGRKQIPTTLGGLLFHSAEHTMRHTGQLLVTIKILKHQL</sequence>
<organism evidence="2 4">
    <name type="scientific">Chitinophaga sancti</name>
    <dbReference type="NCBI Taxonomy" id="1004"/>
    <lineage>
        <taxon>Bacteria</taxon>
        <taxon>Pseudomonadati</taxon>
        <taxon>Bacteroidota</taxon>
        <taxon>Chitinophagia</taxon>
        <taxon>Chitinophagales</taxon>
        <taxon>Chitinophagaceae</taxon>
        <taxon>Chitinophaga</taxon>
    </lineage>
</organism>
<dbReference type="Gene3D" id="1.20.120.450">
    <property type="entry name" value="dinb family like domain"/>
    <property type="match status" value="1"/>
</dbReference>
<dbReference type="OrthoDB" id="1439983at2"/>
<evidence type="ECO:0000259" key="1">
    <source>
        <dbReference type="Pfam" id="PF12867"/>
    </source>
</evidence>
<dbReference type="Proteomes" id="UP001326715">
    <property type="component" value="Chromosome"/>
</dbReference>
<proteinExistence type="predicted"/>
<reference evidence="2 4" key="1">
    <citation type="submission" date="2016-11" db="EMBL/GenBank/DDBJ databases">
        <authorList>
            <person name="Jaros S."/>
            <person name="Januszkiewicz K."/>
            <person name="Wedrychowicz H."/>
        </authorList>
    </citation>
    <scope>NUCLEOTIDE SEQUENCE [LARGE SCALE GENOMIC DNA]</scope>
    <source>
        <strain evidence="2 4">DSM 784</strain>
    </source>
</reference>
<gene>
    <name evidence="2" type="ORF">SAMN05661012_01957</name>
    <name evidence="3" type="ORF">SR876_26540</name>
</gene>
<evidence type="ECO:0000313" key="2">
    <source>
        <dbReference type="EMBL" id="SFW46715.1"/>
    </source>
</evidence>
<evidence type="ECO:0000313" key="3">
    <source>
        <dbReference type="EMBL" id="WQG88486.1"/>
    </source>
</evidence>
<dbReference type="SUPFAM" id="SSF109854">
    <property type="entry name" value="DinB/YfiT-like putative metalloenzymes"/>
    <property type="match status" value="1"/>
</dbReference>
<keyword evidence="5" id="KW-1185">Reference proteome</keyword>